<dbReference type="Pfam" id="PF12974">
    <property type="entry name" value="Phosphonate-bd"/>
    <property type="match status" value="1"/>
</dbReference>
<dbReference type="SUPFAM" id="SSF53850">
    <property type="entry name" value="Periplasmic binding protein-like II"/>
    <property type="match status" value="1"/>
</dbReference>
<comment type="caution">
    <text evidence="1">The sequence shown here is derived from an EMBL/GenBank/DDBJ whole genome shotgun (WGS) entry which is preliminary data.</text>
</comment>
<dbReference type="AlphaFoldDB" id="A0A401JAX2"/>
<reference evidence="1 2" key="1">
    <citation type="journal article" date="2019" name="Front. Microbiol.">
        <title>Genomes of Neutrophilic Sulfur-Oxidizing Chemolithoautotrophs Representing 9 Proteobacterial Species From 8 Genera.</title>
        <authorList>
            <person name="Watanabe T."/>
            <person name="Kojima H."/>
            <person name="Umezawa K."/>
            <person name="Hori C."/>
            <person name="Takasuka T.E."/>
            <person name="Kato Y."/>
            <person name="Fukui M."/>
        </authorList>
    </citation>
    <scope>NUCLEOTIDE SEQUENCE [LARGE SCALE GENOMIC DNA]</scope>
    <source>
        <strain evidence="1 2">TTN</strain>
    </source>
</reference>
<dbReference type="PANTHER" id="PTHR30024">
    <property type="entry name" value="ALIPHATIC SULFONATES-BINDING PROTEIN-RELATED"/>
    <property type="match status" value="1"/>
</dbReference>
<organism evidence="1 2">
    <name type="scientific">Sulfuriferula multivorans</name>
    <dbReference type="NCBI Taxonomy" id="1559896"/>
    <lineage>
        <taxon>Bacteria</taxon>
        <taxon>Pseudomonadati</taxon>
        <taxon>Pseudomonadota</taxon>
        <taxon>Betaproteobacteria</taxon>
        <taxon>Nitrosomonadales</taxon>
        <taxon>Sulfuricellaceae</taxon>
        <taxon>Sulfuriferula</taxon>
    </lineage>
</organism>
<dbReference type="Proteomes" id="UP000286806">
    <property type="component" value="Unassembled WGS sequence"/>
</dbReference>
<keyword evidence="2" id="KW-1185">Reference proteome</keyword>
<dbReference type="RefSeq" id="WP_189836258.1">
    <property type="nucleotide sequence ID" value="NZ_BGOW01000003.1"/>
</dbReference>
<dbReference type="Gene3D" id="3.40.190.10">
    <property type="entry name" value="Periplasmic binding protein-like II"/>
    <property type="match status" value="2"/>
</dbReference>
<gene>
    <name evidence="1" type="ORF">SFMTTN_0619</name>
</gene>
<evidence type="ECO:0000313" key="1">
    <source>
        <dbReference type="EMBL" id="GBL44818.1"/>
    </source>
</evidence>
<proteinExistence type="predicted"/>
<dbReference type="EMBL" id="BGOW01000003">
    <property type="protein sequence ID" value="GBL44818.1"/>
    <property type="molecule type" value="Genomic_DNA"/>
</dbReference>
<sequence>MGKFISGKAWLLACLLTLWPILGVAQGNTLVVGILPTLSPRVLLNNYQPVRIYLQQTLKRPVELVTATDFTAFHKSTMAGEYDIVVTAAHLGRLAQIESGYIPLATYKAANRAILLTSLTAPLKSIRDLHGRTVATLDRFALITGQALAWLEEQGIREGSDFRLLETPSHNSSGYSVLSGESALAIISPAGWKQMPANIKEGLQVYTRLPEIPGLMWLANPRLAREVPQLKSALLAFSPALPEGKQFFEVTGYLGMREITPEEMKSLDPYTRYLQQHLDH</sequence>
<accession>A0A401JAX2</accession>
<name>A0A401JAX2_9PROT</name>
<dbReference type="PANTHER" id="PTHR30024:SF17">
    <property type="entry name" value="SOLUTE-BINDING PROTEIN FAMILY 3_N-TERMINAL DOMAIN-CONTAINING PROTEIN"/>
    <property type="match status" value="1"/>
</dbReference>
<evidence type="ECO:0000313" key="2">
    <source>
        <dbReference type="Proteomes" id="UP000286806"/>
    </source>
</evidence>
<protein>
    <submittedName>
        <fullName evidence="1">ABC-type phosphate/phosphonate transport system, periplasmic component</fullName>
    </submittedName>
</protein>